<dbReference type="SUPFAM" id="SSF48008">
    <property type="entry name" value="GntR ligand-binding domain-like"/>
    <property type="match status" value="1"/>
</dbReference>
<dbReference type="InterPro" id="IPR008920">
    <property type="entry name" value="TF_FadR/GntR_C"/>
</dbReference>
<keyword evidence="3" id="KW-0804">Transcription</keyword>
<dbReference type="OrthoDB" id="8638122at2"/>
<evidence type="ECO:0000313" key="6">
    <source>
        <dbReference type="Proteomes" id="UP000035100"/>
    </source>
</evidence>
<feature type="domain" description="HTH gntR-type" evidence="4">
    <location>
        <begin position="14"/>
        <end position="81"/>
    </location>
</feature>
<dbReference type="SMART" id="SM00345">
    <property type="entry name" value="HTH_GNTR"/>
    <property type="match status" value="1"/>
</dbReference>
<comment type="caution">
    <text evidence="5">The sequence shown here is derived from an EMBL/GenBank/DDBJ whole genome shotgun (WGS) entry which is preliminary data.</text>
</comment>
<dbReference type="InterPro" id="IPR000524">
    <property type="entry name" value="Tscrpt_reg_HTH_GntR"/>
</dbReference>
<protein>
    <submittedName>
        <fullName evidence="5">Transcriptional regulator, GntR family</fullName>
    </submittedName>
</protein>
<keyword evidence="6" id="KW-1185">Reference proteome</keyword>
<evidence type="ECO:0000256" key="2">
    <source>
        <dbReference type="ARBA" id="ARBA00023125"/>
    </source>
</evidence>
<dbReference type="Gene3D" id="1.10.10.10">
    <property type="entry name" value="Winged helix-like DNA-binding domain superfamily/Winged helix DNA-binding domain"/>
    <property type="match status" value="1"/>
</dbReference>
<dbReference type="PROSITE" id="PS50949">
    <property type="entry name" value="HTH_GNTR"/>
    <property type="match status" value="1"/>
</dbReference>
<sequence>MLVHRFDVAGREGETVGDVAHRRIRSDIVHARLKPMQKLKLEVLKERYGVSVSTLREILSKLTVEELVVAEGQRGFQVAPVTQGGLRDISELRILLETFALRKSLAAGDLDWQGNVVSAHYKLATVEKKLMNGDPEQVEQWVRHDWGFHYATISACDAPALMQAHSSIFDRHQRYHMLVPHFRGKLAADEHERLRDLVLDRKADEAVDLLTSHVRAGVEHVLSVGTIPA</sequence>
<dbReference type="PANTHER" id="PTHR43537:SF20">
    <property type="entry name" value="HTH-TYPE TRANSCRIPTIONAL REPRESSOR GLAR"/>
    <property type="match status" value="1"/>
</dbReference>
<organism evidence="5 6">
    <name type="scientific">Wenxinia marina DSM 24838</name>
    <dbReference type="NCBI Taxonomy" id="1123501"/>
    <lineage>
        <taxon>Bacteria</taxon>
        <taxon>Pseudomonadati</taxon>
        <taxon>Pseudomonadota</taxon>
        <taxon>Alphaproteobacteria</taxon>
        <taxon>Rhodobacterales</taxon>
        <taxon>Roseobacteraceae</taxon>
        <taxon>Wenxinia</taxon>
    </lineage>
</organism>
<dbReference type="Pfam" id="PF07729">
    <property type="entry name" value="FCD"/>
    <property type="match status" value="1"/>
</dbReference>
<dbReference type="Proteomes" id="UP000035100">
    <property type="component" value="Unassembled WGS sequence"/>
</dbReference>
<dbReference type="InterPro" id="IPR036390">
    <property type="entry name" value="WH_DNA-bd_sf"/>
</dbReference>
<dbReference type="GO" id="GO:0003677">
    <property type="term" value="F:DNA binding"/>
    <property type="evidence" value="ECO:0007669"/>
    <property type="project" value="UniProtKB-KW"/>
</dbReference>
<gene>
    <name evidence="5" type="ORF">Wenmar_03921</name>
</gene>
<reference evidence="5 6" key="1">
    <citation type="submission" date="2013-01" db="EMBL/GenBank/DDBJ databases">
        <authorList>
            <person name="Fiebig A."/>
            <person name="Goeker M."/>
            <person name="Klenk H.-P.P."/>
        </authorList>
    </citation>
    <scope>NUCLEOTIDE SEQUENCE [LARGE SCALE GENOMIC DNA]</scope>
    <source>
        <strain evidence="5 6">DSM 24838</strain>
    </source>
</reference>
<dbReference type="SMART" id="SM00895">
    <property type="entry name" value="FCD"/>
    <property type="match status" value="1"/>
</dbReference>
<dbReference type="AlphaFoldDB" id="A0A0D0P7C8"/>
<proteinExistence type="predicted"/>
<name>A0A0D0P7C8_9RHOB</name>
<dbReference type="InterPro" id="IPR011711">
    <property type="entry name" value="GntR_C"/>
</dbReference>
<dbReference type="eggNOG" id="COG1802">
    <property type="taxonomic scope" value="Bacteria"/>
</dbReference>
<dbReference type="SUPFAM" id="SSF46785">
    <property type="entry name" value="Winged helix' DNA-binding domain"/>
    <property type="match status" value="1"/>
</dbReference>
<dbReference type="PATRIC" id="fig|1123501.6.peg.4051"/>
<evidence type="ECO:0000259" key="4">
    <source>
        <dbReference type="PROSITE" id="PS50949"/>
    </source>
</evidence>
<dbReference type="InterPro" id="IPR036388">
    <property type="entry name" value="WH-like_DNA-bd_sf"/>
</dbReference>
<dbReference type="GO" id="GO:0003700">
    <property type="term" value="F:DNA-binding transcription factor activity"/>
    <property type="evidence" value="ECO:0007669"/>
    <property type="project" value="InterPro"/>
</dbReference>
<evidence type="ECO:0000256" key="1">
    <source>
        <dbReference type="ARBA" id="ARBA00023015"/>
    </source>
</evidence>
<dbReference type="EMBL" id="AONG01000022">
    <property type="protein sequence ID" value="KIQ67496.1"/>
    <property type="molecule type" value="Genomic_DNA"/>
</dbReference>
<dbReference type="STRING" id="1123501.Wenmar_03921"/>
<dbReference type="RefSeq" id="WP_018301717.1">
    <property type="nucleotide sequence ID" value="NZ_KB902278.1"/>
</dbReference>
<dbReference type="PANTHER" id="PTHR43537">
    <property type="entry name" value="TRANSCRIPTIONAL REGULATOR, GNTR FAMILY"/>
    <property type="match status" value="1"/>
</dbReference>
<keyword evidence="1" id="KW-0805">Transcription regulation</keyword>
<dbReference type="Gene3D" id="1.20.120.530">
    <property type="entry name" value="GntR ligand-binding domain-like"/>
    <property type="match status" value="1"/>
</dbReference>
<accession>A0A0D0P7C8</accession>
<evidence type="ECO:0000313" key="5">
    <source>
        <dbReference type="EMBL" id="KIQ67496.1"/>
    </source>
</evidence>
<evidence type="ECO:0000256" key="3">
    <source>
        <dbReference type="ARBA" id="ARBA00023163"/>
    </source>
</evidence>
<dbReference type="Pfam" id="PF00392">
    <property type="entry name" value="GntR"/>
    <property type="match status" value="1"/>
</dbReference>
<keyword evidence="2" id="KW-0238">DNA-binding</keyword>